<feature type="signal peptide" evidence="2">
    <location>
        <begin position="1"/>
        <end position="25"/>
    </location>
</feature>
<dbReference type="Proteomes" id="UP001169862">
    <property type="component" value="Unassembled WGS sequence"/>
</dbReference>
<name>A0AAW7XE61_9GAMM</name>
<gene>
    <name evidence="3" type="ORF">Q4490_02705</name>
</gene>
<dbReference type="PANTHER" id="PTHR42928:SF5">
    <property type="entry name" value="BLR1237 PROTEIN"/>
    <property type="match status" value="1"/>
</dbReference>
<sequence length="325" mass="35983">MNRRQFLAIPPALLAASLIPNSAEAAGGRLLFGYGRTGLGSKLALSALDIFEKHSIYPYQLENLPGRSTFNATDSFLAAAPDGLTILQTQSPSLNMLPHIHSNISYDPLKDLRPLGILGEYTIALTLGPLVSKDVKSIDDFVEWVEENPESRYVGFTQYGSPGHMAQLVLARGKQVAIRPQAYRGTSMMIEDLLDGTLAAGMVITGNAIEKFQSGELRAIAVTSKYRHPGLGWGAVKTFNEQGIPSTNISGWYGWFAPADMADSLYRPLYYKVQKMLSDPKFREIQKEFSLKSVISYDTVITQRIQNELEYYGDMVKEYRIGKVS</sequence>
<accession>A0AAW7XE61</accession>
<dbReference type="InterPro" id="IPR042100">
    <property type="entry name" value="Bug_dom1"/>
</dbReference>
<dbReference type="EMBL" id="JAUOPG010000002">
    <property type="protein sequence ID" value="MDO6452466.1"/>
    <property type="molecule type" value="Genomic_DNA"/>
</dbReference>
<dbReference type="RefSeq" id="WP_303548492.1">
    <property type="nucleotide sequence ID" value="NZ_JAUOPG010000002.1"/>
</dbReference>
<feature type="chain" id="PRO_5043499436" evidence="2">
    <location>
        <begin position="26"/>
        <end position="325"/>
    </location>
</feature>
<dbReference type="Gene3D" id="3.40.190.150">
    <property type="entry name" value="Bordetella uptake gene, domain 1"/>
    <property type="match status" value="1"/>
</dbReference>
<evidence type="ECO:0000256" key="2">
    <source>
        <dbReference type="SAM" id="SignalP"/>
    </source>
</evidence>
<dbReference type="PANTHER" id="PTHR42928">
    <property type="entry name" value="TRICARBOXYLATE-BINDING PROTEIN"/>
    <property type="match status" value="1"/>
</dbReference>
<evidence type="ECO:0000313" key="4">
    <source>
        <dbReference type="Proteomes" id="UP001169862"/>
    </source>
</evidence>
<proteinExistence type="inferred from homology"/>
<evidence type="ECO:0000313" key="3">
    <source>
        <dbReference type="EMBL" id="MDO6452466.1"/>
    </source>
</evidence>
<keyword evidence="2" id="KW-0732">Signal</keyword>
<comment type="caution">
    <text evidence="3">The sequence shown here is derived from an EMBL/GenBank/DDBJ whole genome shotgun (WGS) entry which is preliminary data.</text>
</comment>
<comment type="similarity">
    <text evidence="1">Belongs to the UPF0065 (bug) family.</text>
</comment>
<dbReference type="Gene3D" id="3.40.190.10">
    <property type="entry name" value="Periplasmic binding protein-like II"/>
    <property type="match status" value="1"/>
</dbReference>
<evidence type="ECO:0000256" key="1">
    <source>
        <dbReference type="ARBA" id="ARBA00006987"/>
    </source>
</evidence>
<dbReference type="Pfam" id="PF03401">
    <property type="entry name" value="TctC"/>
    <property type="match status" value="1"/>
</dbReference>
<protein>
    <submittedName>
        <fullName evidence="3">Tripartite tricarboxylate transporter substrate-binding protein</fullName>
    </submittedName>
</protein>
<dbReference type="InterPro" id="IPR005064">
    <property type="entry name" value="BUG"/>
</dbReference>
<reference evidence="3" key="1">
    <citation type="submission" date="2023-07" db="EMBL/GenBank/DDBJ databases">
        <title>Genome content predicts the carbon catabolic preferences of heterotrophic bacteria.</title>
        <authorList>
            <person name="Gralka M."/>
        </authorList>
    </citation>
    <scope>NUCLEOTIDE SEQUENCE</scope>
    <source>
        <strain evidence="3">I2M16</strain>
    </source>
</reference>
<organism evidence="3 4">
    <name type="scientific">Neptunomonas phycophila</name>
    <dbReference type="NCBI Taxonomy" id="1572645"/>
    <lineage>
        <taxon>Bacteria</taxon>
        <taxon>Pseudomonadati</taxon>
        <taxon>Pseudomonadota</taxon>
        <taxon>Gammaproteobacteria</taxon>
        <taxon>Oceanospirillales</taxon>
        <taxon>Oceanospirillaceae</taxon>
        <taxon>Neptunomonas</taxon>
    </lineage>
</organism>
<dbReference type="AlphaFoldDB" id="A0AAW7XE61"/>